<keyword evidence="9" id="KW-0227">DNA damage</keyword>
<dbReference type="PANTHER" id="PTHR37079">
    <property type="entry name" value="SERINE/THREONINE-PROTEIN KINASE ATM"/>
    <property type="match status" value="1"/>
</dbReference>
<evidence type="ECO:0000256" key="1">
    <source>
        <dbReference type="ARBA" id="ARBA00004123"/>
    </source>
</evidence>
<dbReference type="InterPro" id="IPR000403">
    <property type="entry name" value="PI3/4_kinase_cat_dom"/>
</dbReference>
<dbReference type="GO" id="GO:0006974">
    <property type="term" value="P:DNA damage response"/>
    <property type="evidence" value="ECO:0007669"/>
    <property type="project" value="UniProtKB-KW"/>
</dbReference>
<evidence type="ECO:0000259" key="21">
    <source>
        <dbReference type="PROSITE" id="PS51190"/>
    </source>
</evidence>
<dbReference type="SMART" id="SM01343">
    <property type="entry name" value="FATC"/>
    <property type="match status" value="1"/>
</dbReference>
<proteinExistence type="inferred from homology"/>
<comment type="subcellular location">
    <subcellularLocation>
        <location evidence="1">Nucleus</location>
    </subcellularLocation>
</comment>
<evidence type="ECO:0000256" key="16">
    <source>
        <dbReference type="ARBA" id="ARBA00032467"/>
    </source>
</evidence>
<keyword evidence="23" id="KW-1185">Reference proteome</keyword>
<dbReference type="GO" id="GO:0035556">
    <property type="term" value="P:intracellular signal transduction"/>
    <property type="evidence" value="ECO:0007669"/>
    <property type="project" value="UniProtKB-ARBA"/>
</dbReference>
<protein>
    <recommendedName>
        <fullName evidence="4">Serine/threonine-protein kinase TEL1</fullName>
        <ecNumber evidence="3">2.7.11.1</ecNumber>
    </recommendedName>
    <alternativeName>
        <fullName evidence="13">ATM homolog</fullName>
    </alternativeName>
    <alternativeName>
        <fullName evidence="15 16">DNA-damage checkpoint kinase TEL1</fullName>
    </alternativeName>
    <alternativeName>
        <fullName evidence="5">Serine/threonine-protein kinase tel1</fullName>
    </alternativeName>
    <alternativeName>
        <fullName evidence="14">Telomere length regulation protein 1</fullName>
    </alternativeName>
</protein>
<evidence type="ECO:0000259" key="20">
    <source>
        <dbReference type="PROSITE" id="PS51189"/>
    </source>
</evidence>
<comment type="caution">
    <text evidence="22">The sequence shown here is derived from an EMBL/GenBank/DDBJ whole genome shotgun (WGS) entry which is preliminary data.</text>
</comment>
<evidence type="ECO:0000256" key="17">
    <source>
        <dbReference type="ARBA" id="ARBA00047899"/>
    </source>
</evidence>
<keyword evidence="10" id="KW-0418">Kinase</keyword>
<evidence type="ECO:0000256" key="15">
    <source>
        <dbReference type="ARBA" id="ARBA00031460"/>
    </source>
</evidence>
<comment type="similarity">
    <text evidence="2">Belongs to the PI3/PI4-kinase family. ATM subfamily.</text>
</comment>
<evidence type="ECO:0000256" key="3">
    <source>
        <dbReference type="ARBA" id="ARBA00012513"/>
    </source>
</evidence>
<dbReference type="GO" id="GO:0005524">
    <property type="term" value="F:ATP binding"/>
    <property type="evidence" value="ECO:0007669"/>
    <property type="project" value="UniProtKB-KW"/>
</dbReference>
<dbReference type="PROSITE" id="PS50290">
    <property type="entry name" value="PI3_4_KINASE_3"/>
    <property type="match status" value="1"/>
</dbReference>
<evidence type="ECO:0000256" key="13">
    <source>
        <dbReference type="ARBA" id="ARBA00030020"/>
    </source>
</evidence>
<evidence type="ECO:0000256" key="10">
    <source>
        <dbReference type="ARBA" id="ARBA00022777"/>
    </source>
</evidence>
<dbReference type="PROSITE" id="PS00916">
    <property type="entry name" value="PI3_4_KINASE_2"/>
    <property type="match status" value="1"/>
</dbReference>
<dbReference type="Gene3D" id="1.10.1070.11">
    <property type="entry name" value="Phosphatidylinositol 3-/4-kinase, catalytic domain"/>
    <property type="match status" value="1"/>
</dbReference>
<dbReference type="OrthoDB" id="381190at2759"/>
<gene>
    <name evidence="22" type="ORF">BB561_005189</name>
</gene>
<feature type="domain" description="FATC" evidence="21">
    <location>
        <begin position="3589"/>
        <end position="3621"/>
    </location>
</feature>
<dbReference type="Pfam" id="PF00454">
    <property type="entry name" value="PI3_PI4_kinase"/>
    <property type="match status" value="1"/>
</dbReference>
<dbReference type="InterPro" id="IPR011009">
    <property type="entry name" value="Kinase-like_dom_sf"/>
</dbReference>
<evidence type="ECO:0000256" key="5">
    <source>
        <dbReference type="ARBA" id="ARBA00020288"/>
    </source>
</evidence>
<dbReference type="EC" id="2.7.11.1" evidence="3"/>
<dbReference type="GO" id="GO:0005634">
    <property type="term" value="C:nucleus"/>
    <property type="evidence" value="ECO:0007669"/>
    <property type="project" value="UniProtKB-SubCell"/>
</dbReference>
<evidence type="ECO:0000256" key="8">
    <source>
        <dbReference type="ARBA" id="ARBA00022741"/>
    </source>
</evidence>
<evidence type="ECO:0000256" key="9">
    <source>
        <dbReference type="ARBA" id="ARBA00022763"/>
    </source>
</evidence>
<keyword evidence="7" id="KW-0808">Transferase</keyword>
<organism evidence="22 23">
    <name type="scientific">Smittium simulii</name>
    <dbReference type="NCBI Taxonomy" id="133385"/>
    <lineage>
        <taxon>Eukaryota</taxon>
        <taxon>Fungi</taxon>
        <taxon>Fungi incertae sedis</taxon>
        <taxon>Zoopagomycota</taxon>
        <taxon>Kickxellomycotina</taxon>
        <taxon>Harpellomycetes</taxon>
        <taxon>Harpellales</taxon>
        <taxon>Legeriomycetaceae</taxon>
        <taxon>Smittium</taxon>
    </lineage>
</organism>
<evidence type="ECO:0000256" key="11">
    <source>
        <dbReference type="ARBA" id="ARBA00022840"/>
    </source>
</evidence>
<keyword evidence="11" id="KW-0067">ATP-binding</keyword>
<name>A0A2T9YBK5_9FUNG</name>
<evidence type="ECO:0000256" key="4">
    <source>
        <dbReference type="ARBA" id="ARBA00014619"/>
    </source>
</evidence>
<accession>A0A2T9YBK5</accession>
<keyword evidence="8" id="KW-0547">Nucleotide-binding</keyword>
<dbReference type="Gene3D" id="3.30.1010.10">
    <property type="entry name" value="Phosphatidylinositol 3-kinase Catalytic Subunit, Chain A, domain 4"/>
    <property type="match status" value="1"/>
</dbReference>
<dbReference type="PROSITE" id="PS51189">
    <property type="entry name" value="FAT"/>
    <property type="match status" value="1"/>
</dbReference>
<dbReference type="PANTHER" id="PTHR37079:SF4">
    <property type="entry name" value="SERINE_THREONINE-PROTEIN KINASE ATM"/>
    <property type="match status" value="1"/>
</dbReference>
<dbReference type="InterPro" id="IPR036940">
    <property type="entry name" value="PI3/4_kinase_cat_sf"/>
</dbReference>
<keyword evidence="12" id="KW-0539">Nucleus</keyword>
<evidence type="ECO:0000256" key="2">
    <source>
        <dbReference type="ARBA" id="ARBA00010769"/>
    </source>
</evidence>
<dbReference type="EMBL" id="MBFR01000301">
    <property type="protein sequence ID" value="PVU89723.1"/>
    <property type="molecule type" value="Genomic_DNA"/>
</dbReference>
<dbReference type="InterPro" id="IPR018936">
    <property type="entry name" value="PI3/4_kinase_CS"/>
</dbReference>
<dbReference type="Pfam" id="PF02260">
    <property type="entry name" value="FATC"/>
    <property type="match status" value="1"/>
</dbReference>
<dbReference type="PROSITE" id="PS00915">
    <property type="entry name" value="PI3_4_KINASE_1"/>
    <property type="match status" value="1"/>
</dbReference>
<dbReference type="GO" id="GO:0004674">
    <property type="term" value="F:protein serine/threonine kinase activity"/>
    <property type="evidence" value="ECO:0007669"/>
    <property type="project" value="UniProtKB-KW"/>
</dbReference>
<sequence length="3621" mass="419364">MEYNYNQLIEILSSNSSIERLNAINYLQKYLSAFKSPNFQNNISSEINQLPDKLFSSNSTQANIHSQVNNSEDDFITEVQTPQQIHIVEIPWDKLVISVFDFLLLEQSKYIDICKPKEISYSKESKTTKTKSLASIKRAYNRFEKIIELCKFCILTSIPNIKKKVFNYLLKKIIENISFDFSGLEFLVSNVIKKKTFFSDNCTILKLCDFINNHTKAIKIEKKLELNQSFPHESTLSLKLDNFYAKLILTLLSTKNKLFEISKSKNYTILILSSINILLKTRFLLNKDPVEPIFNNTEVDIFVLLARLVYSKLDFTFGNIEKVIICFSLFYMDKITHLPNTTYSSLLSLFRILLCCTSDYNFLNSNDLLVIIDPILLNTLAMINKGTSQSCTNLILKIWWVSVKLILDHRTDIIINAKMTENLFSIRHALSNIRTSIFKEGAEFKSVDKYLCEKIINSLAFRNNESLSSLCFKKNSENSYLYNLSTIWTDLRLIPDQSIGYNQLIVNEENIQFSYYQKNFYSCLLENDPITPESKWSNIKWFYLDLLGYLAIFLNDSTESISLEKNSLYCTSNNIKRKRYSAESSPNFSKNVSAFHSPEAIKTDLTEFLFDSNLENLFKNILNLIKSGKEIPSETFQLLTCLLLNYSSSIKSSFVLVYQISFSIISHLSEPNKVLKVWEFVWIILSTKILNIWRAETEPENFLFDNYTSSGWKIFKKYFSTKESNEYSNSLFFSGLALSLLESEFSNFLIADNTSTLQFKSTMSDIFSSLKAQNIHLSFQWIYIIYDFWPHIRSNEFKGNSIDILFSIILQSSSNSLIFYFDSSIRSELNQIDQIKLFTEFSKLTHSTKLFVNSDMVIENCNNNSLHDRKDIINIFLQTIDILDISEKYKLLSKIIAYMKNNINDFKINLWIVAVIIINQKIFINFTQTDKNTEKEFLAILTFLASHYLKIFKKLSKHELFYLSKIFCTSKKFIAALKFELNSQIESFIKSFTARIFFLMKNDCANINFIKSWSCHTNQNHSSIRSGHIINYYEIAPTYLVTLCTSLEFYQDQFEFIRLLISNDSMLHILVYNDLLKYISTIQSLDDFLVLGYKISNLSKILFKIKSNKVAKILCSHLSEILLSSSHINNLSSITIVYKILATLVDPIIYPSHLAYQLGDSVSPLDNYESELEKNLSFFIPFESDKSLDLVYNMLEYIYSEFILERAHWYTLYSGFIPFLHTMILYENIFENINQIETASSNFTIRNKEPINTHAIEKFININSKSNSGIVRYKASFTFFNLLSHLNLFETIANNLHENNEDNIDNYKDRFMSSELYIHYNFFTNLASQAQLGYTNTNNSFTNIELGYLKLILNEIFANSNISHKYINLGFFHNLEISKYLDYYPIIFQLSQFICASNKTYPILIFILQLFVNIDFTFSEKKKLFSNSLLTNSVYLSPRLLESICKFKLKTKPGLDLYTFIQSYLDIWIKLAIKNSDILLILKIFFQSSNIFRNKISAATEIENNGFSQDLTCSFSKYYHFLNSDFYPGILSLFLFKGEFEVADQLCSYLHSESEFKLLSQYENKIYYQSLATIGVIIHKSSRFNDIINKNSALKLLLNNSTVDTIMHKNKIQIMYLVLSKFNFSIMENSYSASNSFLIKFLNNMNIYFQADLRSTEKVSFIDIQELKFFDFFLAETEIYVNLNRFCFSILQLVHKNMCLSYQTRDNIAIINMFRNILCMLLSHKAFEPISSLYFGFLLSNALLQSIKYNDYESIDITMEIFQVLITFVCSTDFGLLFNSPISTGINEFNQKKYILQNENRCSITQIDFLYKIWIYMSEAILSAEINSKNIYLKTINLHKNLVSQMSITPTNYLGVVNLPPLLTHLTEKNFRSNHDYSSPQNNPLISTKTANFLLRNLDIRYSRYMYQSLALIYDLINSNHKILCSQASNLTCDIDKDFFVKAKNQIIFFSEEINRMFLYEDNNAEVRAMLNFDIFAELDLLCQRILILLEQVFNLHLNLYNIIPETNYVISYRNLSHIVYNFLCSDSYELSFVCINFIRNSVKHLSKHIAQGTRLAHSNNDLDLNVILNWLDNTTFISDTTFKIDLEILKLLQIQDLKFTSEDNLLNIILKTLLTSSKNFATLNSLIALAMINTIIEISGSCEILESLKVLIFLSYNSSTVYLSEFLLRLFDCSDERLATIKSNFMNIIIWFVNPSTKYPILKLSSRNMLHLAQSIIKSMVDTRILDYKLLNIKEFIKKFNFDFAHLALVSKIIGLDQFVPFFYELVFCGQKKKRIHFDIFSNLNDADSICTSAGFENFSELRPKKISRLTKPRSTQYFTSMDNCETFLGCEKSLILNRKNEILAEKIESYTRVYDVSELLSYDIQALKSSYLSLDDRSSYLAMISASNMNDVADQLFVQSDYKNLLMFNESTEKLNHRSSPNNIFLFGDSNSNLQNQNDRPYSDTLLMMGLNNILFNTGYKIDESTNARSSMDCLFDNDAYYASAWRLREWNLPQIHDKNLNFNVQNILEYDKYMYTNSSVCEKSYETILYNILNFWNRNMNQNAHKSILLLKKLCASTIPLQFIFNKNRTIDLNGYSNISELFKIGTIADNTGIETALCIFEMFFKQTLNTSQNSIKKLYDSLTRINSELKQLALFKPYQKVMASIEINYLLWERLLLSAFELLKNTESDSSFENNESQSIESKNIDLLVKVFNEYKESCLLSSRTARMNGIYTTSLSTMSKFSETISAIGINIPSSVILFKTENAKTLWDSGLKKIALNMLIEHTKNFKLSDFNKDVSNTTRNKNSRNFSIMLNSVTDKYSLSEIEQSIKSRILCLDDKMATLYEAQVYSYIGEWSAELRTSRPESIIKDYFSKAIELLDESDAIANIAEDTLYSLARFADKNFQQSLEVTDSAKELSRIKLYKTKELTMWKDQLASLQLGAKGLNSDALSTREKNIMIKQISGQIFRLELQVKQDNDDSNKKESESNYYLSTALWYYSRCLIVGNKYNTFAANAIISLWLSNSKNKKAMLTLKKVGISKINSYKWLPLVHQICARLGDLEHLTGLENFQSLLKSVILRMACKHPYHTLPTLFALKNANSDQKIEKAISKNLINNQITKKDRSYELQNEESRIRISEQIINRVSNEKTYLAEIINIYDKLSIAYIQIANATIPEVIKKDALSISGKKTISFNKSWYLSKISKMKNIPILTADLKIDIAGRYEGCIEINEDISIANSEKGITPVTFISKMDLTYKLAGGINLPKIIKIEGTDGLMYRQLIKGRDDLRQDAVIEQLFKLINEILCLQYQAKTKVMRLVTYNVIPLSKRSGVLEWVQNTVPIGTWLTEEYKQIDDKYDLISVRKRMQYEHSNKDSSLETKVELYKKILKQIPPIFRLFFYNASKNVEAYWINQKRYTKSVAVSSIICWLLGIGDRHSQNLLISERTCEIVHIDLGVAFNMGSLLPVPELVPFRLTQNIRDGMGLVNSRNDGNSTFFKQCVDTLNAMRGSKSLIRTVLSVLKHDPLYQWADSGLKIRQVITKQLAREDAASPKSRLIFGASFNHFESVNIIKDQDINEENLIKSEENSREEGNKEAERAILAVVKRLETNISSECQVNELIQDATDIWKLARMFSGWQAWL</sequence>
<dbReference type="SUPFAM" id="SSF56112">
    <property type="entry name" value="Protein kinase-like (PK-like)"/>
    <property type="match status" value="1"/>
</dbReference>
<dbReference type="PROSITE" id="PS51190">
    <property type="entry name" value="FATC"/>
    <property type="match status" value="1"/>
</dbReference>
<feature type="domain" description="PI3K/PI4K catalytic" evidence="19">
    <location>
        <begin position="3233"/>
        <end position="3552"/>
    </location>
</feature>
<keyword evidence="6" id="KW-0723">Serine/threonine-protein kinase</keyword>
<feature type="domain" description="FAT" evidence="20">
    <location>
        <begin position="2742"/>
        <end position="3082"/>
    </location>
</feature>
<reference evidence="22 23" key="1">
    <citation type="journal article" date="2018" name="MBio">
        <title>Comparative Genomics Reveals the Core Gene Toolbox for the Fungus-Insect Symbiosis.</title>
        <authorList>
            <person name="Wang Y."/>
            <person name="Stata M."/>
            <person name="Wang W."/>
            <person name="Stajich J.E."/>
            <person name="White M.M."/>
            <person name="Moncalvo J.M."/>
        </authorList>
    </citation>
    <scope>NUCLEOTIDE SEQUENCE [LARGE SCALE GENOMIC DNA]</scope>
    <source>
        <strain evidence="22 23">SWE-8-4</strain>
    </source>
</reference>
<comment type="catalytic activity">
    <reaction evidence="18">
        <text>L-seryl-[protein] + ATP = O-phospho-L-seryl-[protein] + ADP + H(+)</text>
        <dbReference type="Rhea" id="RHEA:17989"/>
        <dbReference type="Rhea" id="RHEA-COMP:9863"/>
        <dbReference type="Rhea" id="RHEA-COMP:11604"/>
        <dbReference type="ChEBI" id="CHEBI:15378"/>
        <dbReference type="ChEBI" id="CHEBI:29999"/>
        <dbReference type="ChEBI" id="CHEBI:30616"/>
        <dbReference type="ChEBI" id="CHEBI:83421"/>
        <dbReference type="ChEBI" id="CHEBI:456216"/>
        <dbReference type="EC" id="2.7.11.1"/>
    </reaction>
</comment>
<dbReference type="SMART" id="SM00146">
    <property type="entry name" value="PI3Kc"/>
    <property type="match status" value="1"/>
</dbReference>
<evidence type="ECO:0000256" key="6">
    <source>
        <dbReference type="ARBA" id="ARBA00022527"/>
    </source>
</evidence>
<dbReference type="InterPro" id="IPR038980">
    <property type="entry name" value="ATM_plant"/>
</dbReference>
<evidence type="ECO:0000256" key="12">
    <source>
        <dbReference type="ARBA" id="ARBA00023242"/>
    </source>
</evidence>
<evidence type="ECO:0000256" key="18">
    <source>
        <dbReference type="ARBA" id="ARBA00048679"/>
    </source>
</evidence>
<dbReference type="InterPro" id="IPR014009">
    <property type="entry name" value="PIK_FAT"/>
</dbReference>
<comment type="catalytic activity">
    <reaction evidence="17">
        <text>L-threonyl-[protein] + ATP = O-phospho-L-threonyl-[protein] + ADP + H(+)</text>
        <dbReference type="Rhea" id="RHEA:46608"/>
        <dbReference type="Rhea" id="RHEA-COMP:11060"/>
        <dbReference type="Rhea" id="RHEA-COMP:11605"/>
        <dbReference type="ChEBI" id="CHEBI:15378"/>
        <dbReference type="ChEBI" id="CHEBI:30013"/>
        <dbReference type="ChEBI" id="CHEBI:30616"/>
        <dbReference type="ChEBI" id="CHEBI:61977"/>
        <dbReference type="ChEBI" id="CHEBI:456216"/>
        <dbReference type="EC" id="2.7.11.1"/>
    </reaction>
</comment>
<evidence type="ECO:0000259" key="19">
    <source>
        <dbReference type="PROSITE" id="PS50290"/>
    </source>
</evidence>
<dbReference type="STRING" id="133385.A0A2T9YBK5"/>
<evidence type="ECO:0000256" key="7">
    <source>
        <dbReference type="ARBA" id="ARBA00022679"/>
    </source>
</evidence>
<evidence type="ECO:0000313" key="22">
    <source>
        <dbReference type="EMBL" id="PVU89723.1"/>
    </source>
</evidence>
<evidence type="ECO:0000256" key="14">
    <source>
        <dbReference type="ARBA" id="ARBA00030222"/>
    </source>
</evidence>
<dbReference type="Proteomes" id="UP000245383">
    <property type="component" value="Unassembled WGS sequence"/>
</dbReference>
<evidence type="ECO:0000313" key="23">
    <source>
        <dbReference type="Proteomes" id="UP000245383"/>
    </source>
</evidence>
<dbReference type="InterPro" id="IPR003152">
    <property type="entry name" value="FATC_dom"/>
</dbReference>